<gene>
    <name evidence="5" type="ORF">P409_28470</name>
</gene>
<dbReference type="InterPro" id="IPR011991">
    <property type="entry name" value="ArsR-like_HTH"/>
</dbReference>
<dbReference type="Pfam" id="PF01037">
    <property type="entry name" value="AsnC_trans_reg"/>
    <property type="match status" value="1"/>
</dbReference>
<dbReference type="Gene3D" id="3.30.70.920">
    <property type="match status" value="1"/>
</dbReference>
<dbReference type="InterPro" id="IPR036390">
    <property type="entry name" value="WH_DNA-bd_sf"/>
</dbReference>
<reference evidence="5 6" key="1">
    <citation type="submission" date="2014-01" db="EMBL/GenBank/DDBJ databases">
        <title>Genome sequence determination for a cystic fibrosis isolate, Inquilinus limosus.</title>
        <authorList>
            <person name="Pino M."/>
            <person name="Di Conza J."/>
            <person name="Gutkind G."/>
        </authorList>
    </citation>
    <scope>NUCLEOTIDE SEQUENCE [LARGE SCALE GENOMIC DNA]</scope>
    <source>
        <strain evidence="5 6">MP06</strain>
    </source>
</reference>
<evidence type="ECO:0000313" key="5">
    <source>
        <dbReference type="EMBL" id="KGM31218.1"/>
    </source>
</evidence>
<dbReference type="SMART" id="SM00344">
    <property type="entry name" value="HTH_ASNC"/>
    <property type="match status" value="1"/>
</dbReference>
<sequence length="165" mass="18925">MKSPDRARPAPPELDAIDRRILDALQEDNQITNLALAERVGLSPPACLKRVRRLRQERVVVRDVALVDPERVGQTIVAFVGVELDRQREDVLAAFERKIAAEPEVQQCYFVSGETDYLLVVTCRDMEAYNLFCRRVLANEHNIKRFRTSFNLSRVKYETKVPIGT</sequence>
<evidence type="ECO:0000256" key="3">
    <source>
        <dbReference type="ARBA" id="ARBA00023163"/>
    </source>
</evidence>
<protein>
    <recommendedName>
        <fullName evidence="4">HTH asnC-type domain-containing protein</fullName>
    </recommendedName>
</protein>
<dbReference type="SUPFAM" id="SSF54909">
    <property type="entry name" value="Dimeric alpha+beta barrel"/>
    <property type="match status" value="1"/>
</dbReference>
<dbReference type="InterPro" id="IPR011008">
    <property type="entry name" value="Dimeric_a/b-barrel"/>
</dbReference>
<dbReference type="Pfam" id="PF13404">
    <property type="entry name" value="HTH_AsnC-type"/>
    <property type="match status" value="1"/>
</dbReference>
<dbReference type="GO" id="GO:0006355">
    <property type="term" value="P:regulation of DNA-templated transcription"/>
    <property type="evidence" value="ECO:0007669"/>
    <property type="project" value="UniProtKB-ARBA"/>
</dbReference>
<dbReference type="PANTHER" id="PTHR30154">
    <property type="entry name" value="LEUCINE-RESPONSIVE REGULATORY PROTEIN"/>
    <property type="match status" value="1"/>
</dbReference>
<dbReference type="Gene3D" id="1.10.10.10">
    <property type="entry name" value="Winged helix-like DNA-binding domain superfamily/Winged helix DNA-binding domain"/>
    <property type="match status" value="1"/>
</dbReference>
<dbReference type="InterPro" id="IPR019888">
    <property type="entry name" value="Tscrpt_reg_AsnC-like"/>
</dbReference>
<dbReference type="AlphaFoldDB" id="A0A0A0D046"/>
<evidence type="ECO:0000256" key="2">
    <source>
        <dbReference type="ARBA" id="ARBA00023125"/>
    </source>
</evidence>
<dbReference type="PANTHER" id="PTHR30154:SF34">
    <property type="entry name" value="TRANSCRIPTIONAL REGULATOR AZLB"/>
    <property type="match status" value="1"/>
</dbReference>
<name>A0A0A0D046_9PROT</name>
<dbReference type="InterPro" id="IPR019887">
    <property type="entry name" value="Tscrpt_reg_AsnC/Lrp_C"/>
</dbReference>
<keyword evidence="2" id="KW-0238">DNA-binding</keyword>
<evidence type="ECO:0000313" key="6">
    <source>
        <dbReference type="Proteomes" id="UP000029995"/>
    </source>
</evidence>
<evidence type="ECO:0000256" key="1">
    <source>
        <dbReference type="ARBA" id="ARBA00023015"/>
    </source>
</evidence>
<keyword evidence="1" id="KW-0805">Transcription regulation</keyword>
<evidence type="ECO:0000259" key="4">
    <source>
        <dbReference type="PROSITE" id="PS50956"/>
    </source>
</evidence>
<feature type="domain" description="HTH asnC-type" evidence="4">
    <location>
        <begin position="14"/>
        <end position="75"/>
    </location>
</feature>
<dbReference type="Proteomes" id="UP000029995">
    <property type="component" value="Unassembled WGS sequence"/>
</dbReference>
<dbReference type="OrthoDB" id="9813313at2"/>
<proteinExistence type="predicted"/>
<dbReference type="PRINTS" id="PR00033">
    <property type="entry name" value="HTHASNC"/>
</dbReference>
<dbReference type="SUPFAM" id="SSF46785">
    <property type="entry name" value="Winged helix' DNA-binding domain"/>
    <property type="match status" value="1"/>
</dbReference>
<dbReference type="InterPro" id="IPR036388">
    <property type="entry name" value="WH-like_DNA-bd_sf"/>
</dbReference>
<dbReference type="GO" id="GO:0043565">
    <property type="term" value="F:sequence-specific DNA binding"/>
    <property type="evidence" value="ECO:0007669"/>
    <property type="project" value="InterPro"/>
</dbReference>
<dbReference type="CDD" id="cd00090">
    <property type="entry name" value="HTH_ARSR"/>
    <property type="match status" value="1"/>
</dbReference>
<accession>A0A0A0D046</accession>
<keyword evidence="3" id="KW-0804">Transcription</keyword>
<dbReference type="EMBL" id="JANX01000565">
    <property type="protein sequence ID" value="KGM31218.1"/>
    <property type="molecule type" value="Genomic_DNA"/>
</dbReference>
<organism evidence="5 6">
    <name type="scientific">Inquilinus limosus MP06</name>
    <dbReference type="NCBI Taxonomy" id="1398085"/>
    <lineage>
        <taxon>Bacteria</taxon>
        <taxon>Pseudomonadati</taxon>
        <taxon>Pseudomonadota</taxon>
        <taxon>Alphaproteobacteria</taxon>
        <taxon>Rhodospirillales</taxon>
        <taxon>Rhodospirillaceae</taxon>
        <taxon>Inquilinus</taxon>
    </lineage>
</organism>
<dbReference type="GO" id="GO:0043200">
    <property type="term" value="P:response to amino acid"/>
    <property type="evidence" value="ECO:0007669"/>
    <property type="project" value="TreeGrafter"/>
</dbReference>
<dbReference type="RefSeq" id="WP_034846372.1">
    <property type="nucleotide sequence ID" value="NZ_JANX01000565.1"/>
</dbReference>
<dbReference type="GO" id="GO:0005829">
    <property type="term" value="C:cytosol"/>
    <property type="evidence" value="ECO:0007669"/>
    <property type="project" value="TreeGrafter"/>
</dbReference>
<dbReference type="InterPro" id="IPR000485">
    <property type="entry name" value="AsnC-type_HTH_dom"/>
</dbReference>
<comment type="caution">
    <text evidence="5">The sequence shown here is derived from an EMBL/GenBank/DDBJ whole genome shotgun (WGS) entry which is preliminary data.</text>
</comment>
<dbReference type="PROSITE" id="PS50956">
    <property type="entry name" value="HTH_ASNC_2"/>
    <property type="match status" value="1"/>
</dbReference>